<dbReference type="InterPro" id="IPR001356">
    <property type="entry name" value="HD"/>
</dbReference>
<keyword evidence="10" id="KW-1185">Reference proteome</keyword>
<evidence type="ECO:0000256" key="2">
    <source>
        <dbReference type="ARBA" id="ARBA00023125"/>
    </source>
</evidence>
<dbReference type="InterPro" id="IPR017970">
    <property type="entry name" value="Homeobox_CS"/>
</dbReference>
<evidence type="ECO:0000256" key="3">
    <source>
        <dbReference type="ARBA" id="ARBA00023155"/>
    </source>
</evidence>
<comment type="subcellular location">
    <subcellularLocation>
        <location evidence="1 5 6">Nucleus</location>
    </subcellularLocation>
</comment>
<name>A0ABQ7TPJ8_PHRPL</name>
<feature type="region of interest" description="Disordered" evidence="7">
    <location>
        <begin position="182"/>
        <end position="202"/>
    </location>
</feature>
<dbReference type="PANTHER" id="PTHR24333">
    <property type="entry name" value="HOMEO BOX HB9 LIKE A-RELATED"/>
    <property type="match status" value="1"/>
</dbReference>
<feature type="region of interest" description="Disordered" evidence="7">
    <location>
        <begin position="26"/>
        <end position="54"/>
    </location>
</feature>
<dbReference type="PANTHER" id="PTHR24333:SF5">
    <property type="entry name" value="VENT HOMEOBOX"/>
    <property type="match status" value="1"/>
</dbReference>
<keyword evidence="3 5" id="KW-0371">Homeobox</keyword>
<dbReference type="Pfam" id="PF00046">
    <property type="entry name" value="Homeodomain"/>
    <property type="match status" value="1"/>
</dbReference>
<evidence type="ECO:0000256" key="5">
    <source>
        <dbReference type="PROSITE-ProRule" id="PRU00108"/>
    </source>
</evidence>
<comment type="caution">
    <text evidence="9">The sequence shown here is derived from an EMBL/GenBank/DDBJ whole genome shotgun (WGS) entry which is preliminary data.</text>
</comment>
<evidence type="ECO:0000259" key="8">
    <source>
        <dbReference type="PROSITE" id="PS50071"/>
    </source>
</evidence>
<sequence length="202" mass="22398">MASFDSPTGLLPMRTIFNSQGATTILATQKQSSDPPEQRDLPAPQRTKPSPHRVADFSIRSILALDGSGEERRNGQESPRGIIECSGTPQGCTWINGTRFKPPYVPKTKQAGSPCLASRSPRVPFSATQLGILENSFQQTHYLSTGQVRDLALLLGLTENRVKIWFQNRRARERRDFLKQHPNASVGMKGNPLKGQSHLGWH</sequence>
<organism evidence="9 10">
    <name type="scientific">Phrynosoma platyrhinos</name>
    <name type="common">Desert horned lizard</name>
    <dbReference type="NCBI Taxonomy" id="52577"/>
    <lineage>
        <taxon>Eukaryota</taxon>
        <taxon>Metazoa</taxon>
        <taxon>Chordata</taxon>
        <taxon>Craniata</taxon>
        <taxon>Vertebrata</taxon>
        <taxon>Euteleostomi</taxon>
        <taxon>Lepidosauria</taxon>
        <taxon>Squamata</taxon>
        <taxon>Bifurcata</taxon>
        <taxon>Unidentata</taxon>
        <taxon>Episquamata</taxon>
        <taxon>Toxicofera</taxon>
        <taxon>Iguania</taxon>
        <taxon>Phrynosomatidae</taxon>
        <taxon>Phrynosomatinae</taxon>
        <taxon>Phrynosoma</taxon>
    </lineage>
</organism>
<keyword evidence="2 5" id="KW-0238">DNA-binding</keyword>
<gene>
    <name evidence="9" type="ORF">JD844_005947</name>
</gene>
<protein>
    <recommendedName>
        <fullName evidence="8">Homeobox domain-containing protein</fullName>
    </recommendedName>
</protein>
<evidence type="ECO:0000313" key="9">
    <source>
        <dbReference type="EMBL" id="KAH0631563.1"/>
    </source>
</evidence>
<dbReference type="Gene3D" id="1.10.10.60">
    <property type="entry name" value="Homeodomain-like"/>
    <property type="match status" value="1"/>
</dbReference>
<dbReference type="Proteomes" id="UP000826234">
    <property type="component" value="Unassembled WGS sequence"/>
</dbReference>
<dbReference type="PROSITE" id="PS00027">
    <property type="entry name" value="HOMEOBOX_1"/>
    <property type="match status" value="1"/>
</dbReference>
<dbReference type="SUPFAM" id="SSF46689">
    <property type="entry name" value="Homeodomain-like"/>
    <property type="match status" value="1"/>
</dbReference>
<evidence type="ECO:0000256" key="4">
    <source>
        <dbReference type="ARBA" id="ARBA00023242"/>
    </source>
</evidence>
<evidence type="ECO:0000313" key="10">
    <source>
        <dbReference type="Proteomes" id="UP000826234"/>
    </source>
</evidence>
<dbReference type="InterPro" id="IPR009057">
    <property type="entry name" value="Homeodomain-like_sf"/>
</dbReference>
<dbReference type="CDD" id="cd00086">
    <property type="entry name" value="homeodomain"/>
    <property type="match status" value="1"/>
</dbReference>
<dbReference type="InterPro" id="IPR050848">
    <property type="entry name" value="Homeobox_TF"/>
</dbReference>
<feature type="domain" description="Homeobox" evidence="8">
    <location>
        <begin position="116"/>
        <end position="176"/>
    </location>
</feature>
<accession>A0ABQ7TPJ8</accession>
<dbReference type="EMBL" id="JAIPUX010000035">
    <property type="protein sequence ID" value="KAH0631563.1"/>
    <property type="molecule type" value="Genomic_DNA"/>
</dbReference>
<evidence type="ECO:0000256" key="7">
    <source>
        <dbReference type="SAM" id="MobiDB-lite"/>
    </source>
</evidence>
<reference evidence="9 10" key="1">
    <citation type="journal article" date="2022" name="Gigascience">
        <title>A chromosome-level genome assembly and annotation of the desert horned lizard, Phrynosoma platyrhinos, provides insight into chromosomal rearrangements among reptiles.</title>
        <authorList>
            <person name="Koochekian N."/>
            <person name="Ascanio A."/>
            <person name="Farleigh K."/>
            <person name="Card D.C."/>
            <person name="Schield D.R."/>
            <person name="Castoe T.A."/>
            <person name="Jezkova T."/>
        </authorList>
    </citation>
    <scope>NUCLEOTIDE SEQUENCE [LARGE SCALE GENOMIC DNA]</scope>
    <source>
        <strain evidence="9">NK-2021</strain>
    </source>
</reference>
<keyword evidence="4 5" id="KW-0539">Nucleus</keyword>
<evidence type="ECO:0000256" key="6">
    <source>
        <dbReference type="RuleBase" id="RU000682"/>
    </source>
</evidence>
<dbReference type="PROSITE" id="PS50071">
    <property type="entry name" value="HOMEOBOX_2"/>
    <property type="match status" value="1"/>
</dbReference>
<feature type="DNA-binding region" description="Homeobox" evidence="5">
    <location>
        <begin position="118"/>
        <end position="177"/>
    </location>
</feature>
<evidence type="ECO:0000256" key="1">
    <source>
        <dbReference type="ARBA" id="ARBA00004123"/>
    </source>
</evidence>
<dbReference type="SMART" id="SM00389">
    <property type="entry name" value="HOX"/>
    <property type="match status" value="1"/>
</dbReference>
<proteinExistence type="predicted"/>
<feature type="compositionally biased region" description="Polar residues" evidence="7">
    <location>
        <begin position="26"/>
        <end position="35"/>
    </location>
</feature>